<dbReference type="STRING" id="869213.GCA_000517085_03271"/>
<feature type="chain" id="PRO_5004903826" evidence="1">
    <location>
        <begin position="21"/>
        <end position="466"/>
    </location>
</feature>
<dbReference type="eggNOG" id="COG5337">
    <property type="taxonomic scope" value="Bacteria"/>
</dbReference>
<keyword evidence="2" id="KW-0167">Capsid protein</keyword>
<dbReference type="PANTHER" id="PTHR40050">
    <property type="entry name" value="INNER SPORE COAT PROTEIN H"/>
    <property type="match status" value="1"/>
</dbReference>
<gene>
    <name evidence="2" type="ORF">JCM21142_217</name>
</gene>
<evidence type="ECO:0000313" key="2">
    <source>
        <dbReference type="EMBL" id="GAF01605.1"/>
    </source>
</evidence>
<dbReference type="RefSeq" id="WP_027472709.1">
    <property type="nucleotide sequence ID" value="NZ_BAMD01000002.1"/>
</dbReference>
<feature type="signal peptide" evidence="1">
    <location>
        <begin position="1"/>
        <end position="20"/>
    </location>
</feature>
<comment type="caution">
    <text evidence="2">The sequence shown here is derived from an EMBL/GenBank/DDBJ whole genome shotgun (WGS) entry which is preliminary data.</text>
</comment>
<keyword evidence="1" id="KW-0732">Signal</keyword>
<accession>W7XUC3</accession>
<dbReference type="InterPro" id="IPR014867">
    <property type="entry name" value="Spore_coat_CotH_CotH2/3/7"/>
</dbReference>
<keyword evidence="2" id="KW-0946">Virion</keyword>
<sequence length="466" mass="53460">MKKSILILFTIMFITFTACRNDDNISEDIDDEEEVLEEEELDRTDYSDWTELTHSNDVDPDYATVFNQSEVLRFDIEISSSDWSSMQSDLSSLFNTGGSRPGMTTSFDDPMWVKCSFKFNGKEWYNVGIRYKGNSSLQSAYQSGNNKLSFKLDFDEFEDDYPALKNQRFYGFKQLNLNNNYDDASLMREKVGADLFRQFGLAASQTAFCVVYLDHGDGSQYYGVYTLVEEVDDTVIDTQFADGSGNLYKPDGDAASFASGTYDTDEMELKTNEETADYSDVRALYDAINSSSRTSDVEAWKASVEGVFDVDNFLKWLAANTVIQNWDTYGNMTHNYYLYNNPENSLLTWIPWDNNEAFQDGKQSGALSLAMSEVSSNWPLIKYLMDQDDYQAIYEGYLLQFVDEVFEPSVMIDTYADYYDMLKEYAYAEQSGYTYIYSDSYFDSAVSYLKSHVQSRNDAVNSYLDK</sequence>
<dbReference type="PANTHER" id="PTHR40050:SF1">
    <property type="entry name" value="INNER SPORE COAT PROTEIN H"/>
    <property type="match status" value="1"/>
</dbReference>
<organism evidence="2 3">
    <name type="scientific">Saccharicrinis fermentans DSM 9555 = JCM 21142</name>
    <dbReference type="NCBI Taxonomy" id="869213"/>
    <lineage>
        <taxon>Bacteria</taxon>
        <taxon>Pseudomonadati</taxon>
        <taxon>Bacteroidota</taxon>
        <taxon>Bacteroidia</taxon>
        <taxon>Marinilabiliales</taxon>
        <taxon>Marinilabiliaceae</taxon>
        <taxon>Saccharicrinis</taxon>
    </lineage>
</organism>
<name>W7XUC3_9BACT</name>
<evidence type="ECO:0000313" key="3">
    <source>
        <dbReference type="Proteomes" id="UP000019402"/>
    </source>
</evidence>
<dbReference type="Proteomes" id="UP000019402">
    <property type="component" value="Unassembled WGS sequence"/>
</dbReference>
<dbReference type="PROSITE" id="PS51257">
    <property type="entry name" value="PROKAR_LIPOPROTEIN"/>
    <property type="match status" value="1"/>
</dbReference>
<keyword evidence="3" id="KW-1185">Reference proteome</keyword>
<dbReference type="Pfam" id="PF08757">
    <property type="entry name" value="CotH"/>
    <property type="match status" value="1"/>
</dbReference>
<dbReference type="EMBL" id="BAMD01000002">
    <property type="protein sequence ID" value="GAF01605.1"/>
    <property type="molecule type" value="Genomic_DNA"/>
</dbReference>
<dbReference type="OrthoDB" id="3235126at2"/>
<protein>
    <submittedName>
        <fullName evidence="2">Inner spore coat protein H</fullName>
    </submittedName>
</protein>
<evidence type="ECO:0000256" key="1">
    <source>
        <dbReference type="SAM" id="SignalP"/>
    </source>
</evidence>
<proteinExistence type="predicted"/>
<reference evidence="2 3" key="1">
    <citation type="journal article" date="2014" name="Genome Announc.">
        <title>Draft Genome Sequence of Cytophaga fermentans JCM 21142T, a Facultative Anaerobe Isolated from Marine Mud.</title>
        <authorList>
            <person name="Starns D."/>
            <person name="Oshima K."/>
            <person name="Suda W."/>
            <person name="Iino T."/>
            <person name="Yuki M."/>
            <person name="Inoue J."/>
            <person name="Kitamura K."/>
            <person name="Iida T."/>
            <person name="Darby A."/>
            <person name="Hattori M."/>
            <person name="Ohkuma M."/>
        </authorList>
    </citation>
    <scope>NUCLEOTIDE SEQUENCE [LARGE SCALE GENOMIC DNA]</scope>
    <source>
        <strain evidence="2 3">JCM 21142</strain>
    </source>
</reference>
<dbReference type="AlphaFoldDB" id="W7XUC3"/>